<organism evidence="1 2">
    <name type="scientific">Piliocolobus tephrosceles</name>
    <name type="common">Ugandan red Colobus</name>
    <dbReference type="NCBI Taxonomy" id="591936"/>
    <lineage>
        <taxon>Eukaryota</taxon>
        <taxon>Metazoa</taxon>
        <taxon>Chordata</taxon>
        <taxon>Craniata</taxon>
        <taxon>Vertebrata</taxon>
        <taxon>Euteleostomi</taxon>
        <taxon>Mammalia</taxon>
        <taxon>Eutheria</taxon>
        <taxon>Euarchontoglires</taxon>
        <taxon>Primates</taxon>
        <taxon>Haplorrhini</taxon>
        <taxon>Catarrhini</taxon>
        <taxon>Cercopithecidae</taxon>
        <taxon>Colobinae</taxon>
        <taxon>Piliocolobus</taxon>
    </lineage>
</organism>
<protein>
    <submittedName>
        <fullName evidence="1">Uncharacterized protein</fullName>
    </submittedName>
</protein>
<evidence type="ECO:0000313" key="2">
    <source>
        <dbReference type="Proteomes" id="UP000694416"/>
    </source>
</evidence>
<accession>A0A8C9I003</accession>
<dbReference type="PANTHER" id="PTHR12138">
    <property type="entry name" value="PRIMATE-EXPANDED PROTEIN FAMILY"/>
    <property type="match status" value="1"/>
</dbReference>
<sequence>MYFNYCRLWHPLLSLLLLLLLLLLFGFCLRQGLVLSPRLECGGTYTAHCSFSLLGSSTLLTQPPRVAGSTDVCHHIQLIFSLFVEMGSHHVAQGGGELLYSSNPSTLASQISEITGVSHCAGLTALFSRQPNENWLKP</sequence>
<proteinExistence type="predicted"/>
<name>A0A8C9I003_9PRIM</name>
<keyword evidence="2" id="KW-1185">Reference proteome</keyword>
<dbReference type="Ensembl" id="ENSPTET00000039844.1">
    <property type="protein sequence ID" value="ENSPTEP00000028559.1"/>
    <property type="gene ID" value="ENSPTEG00000028182.1"/>
</dbReference>
<dbReference type="AlphaFoldDB" id="A0A8C9I003"/>
<evidence type="ECO:0000313" key="1">
    <source>
        <dbReference type="Ensembl" id="ENSPTEP00000028559.1"/>
    </source>
</evidence>
<dbReference type="Proteomes" id="UP000694416">
    <property type="component" value="Unplaced"/>
</dbReference>
<dbReference type="PANTHER" id="PTHR12138:SF162">
    <property type="entry name" value="CHROMOSOME UNDETERMINED SCAFFOLD_275, WHOLE GENOME SHOTGUN SEQUENCE"/>
    <property type="match status" value="1"/>
</dbReference>
<reference evidence="1" key="1">
    <citation type="submission" date="2025-08" db="UniProtKB">
        <authorList>
            <consortium name="Ensembl"/>
        </authorList>
    </citation>
    <scope>IDENTIFICATION</scope>
</reference>
<reference evidence="1" key="2">
    <citation type="submission" date="2025-09" db="UniProtKB">
        <authorList>
            <consortium name="Ensembl"/>
        </authorList>
    </citation>
    <scope>IDENTIFICATION</scope>
</reference>
<dbReference type="PRINTS" id="PR02045">
    <property type="entry name" value="F138DOMAIN"/>
</dbReference>